<dbReference type="FunFam" id="3.90.470.40:FF:000003">
    <property type="entry name" value="Charybde, isoform E"/>
    <property type="match status" value="1"/>
</dbReference>
<dbReference type="InterPro" id="IPR038281">
    <property type="entry name" value="RTP801-like_C_sf"/>
</dbReference>
<evidence type="ECO:0008006" key="8">
    <source>
        <dbReference type="Google" id="ProtNLM"/>
    </source>
</evidence>
<dbReference type="InterPro" id="IPR012918">
    <property type="entry name" value="RTP801-like"/>
</dbReference>
<accession>A0A0K8SDB0</accession>
<comment type="subcellular location">
    <subcellularLocation>
        <location evidence="1">Cytoplasm</location>
    </subcellularLocation>
</comment>
<name>A0A0K8SDB0_LYGHE</name>
<dbReference type="PANTHER" id="PTHR12478:SF16">
    <property type="entry name" value="PROTEIN CHARYBDE-RELATED"/>
    <property type="match status" value="1"/>
</dbReference>
<comment type="similarity">
    <text evidence="2">Belongs to the DDIT4 family.</text>
</comment>
<dbReference type="GO" id="GO:0006979">
    <property type="term" value="P:response to oxidative stress"/>
    <property type="evidence" value="ECO:0007669"/>
    <property type="project" value="UniProtKB-ARBA"/>
</dbReference>
<keyword evidence="4" id="KW-0963">Cytoplasm</keyword>
<keyword evidence="3" id="KW-0217">Developmental protein</keyword>
<evidence type="ECO:0000256" key="1">
    <source>
        <dbReference type="ARBA" id="ARBA00004496"/>
    </source>
</evidence>
<dbReference type="Gene3D" id="3.90.470.40">
    <property type="entry name" value="RTP801-like"/>
    <property type="match status" value="1"/>
</dbReference>
<proteinExistence type="inferred from homology"/>
<reference evidence="7" key="1">
    <citation type="submission" date="2014-09" db="EMBL/GenBank/DDBJ databases">
        <authorList>
            <person name="Magalhaes I.L.F."/>
            <person name="Oliveira U."/>
            <person name="Santos F.R."/>
            <person name="Vidigal T.H.D.A."/>
            <person name="Brescovit A.D."/>
            <person name="Santos A.J."/>
        </authorList>
    </citation>
    <scope>NUCLEOTIDE SEQUENCE</scope>
</reference>
<dbReference type="GO" id="GO:0005737">
    <property type="term" value="C:cytoplasm"/>
    <property type="evidence" value="ECO:0007669"/>
    <property type="project" value="UniProtKB-SubCell"/>
</dbReference>
<dbReference type="EMBL" id="GBRD01014762">
    <property type="protein sequence ID" value="JAG51064.1"/>
    <property type="molecule type" value="Transcribed_RNA"/>
</dbReference>
<dbReference type="AlphaFoldDB" id="A0A0K8SDB0"/>
<evidence type="ECO:0000313" key="7">
    <source>
        <dbReference type="EMBL" id="JAG51064.1"/>
    </source>
</evidence>
<dbReference type="PANTHER" id="PTHR12478">
    <property type="entry name" value="DNA-DAMAGE-INDUCIBLE TRANSCRIPT 4 PROTEIN DDIT4"/>
    <property type="match status" value="1"/>
</dbReference>
<protein>
    <recommendedName>
        <fullName evidence="8">Protein charybde</fullName>
    </recommendedName>
</protein>
<dbReference type="GO" id="GO:0008258">
    <property type="term" value="P:head involution"/>
    <property type="evidence" value="ECO:0007669"/>
    <property type="project" value="UniProtKB-ARBA"/>
</dbReference>
<evidence type="ECO:0000256" key="3">
    <source>
        <dbReference type="ARBA" id="ARBA00022473"/>
    </source>
</evidence>
<dbReference type="Pfam" id="PF07809">
    <property type="entry name" value="RTP801_C"/>
    <property type="match status" value="1"/>
</dbReference>
<feature type="non-terminal residue" evidence="7">
    <location>
        <position position="1"/>
    </location>
</feature>
<dbReference type="GO" id="GO:0009968">
    <property type="term" value="P:negative regulation of signal transduction"/>
    <property type="evidence" value="ECO:0007669"/>
    <property type="project" value="InterPro"/>
</dbReference>
<dbReference type="GO" id="GO:0045926">
    <property type="term" value="P:negative regulation of growth"/>
    <property type="evidence" value="ECO:0007669"/>
    <property type="project" value="UniProtKB-ARBA"/>
</dbReference>
<evidence type="ECO:0000256" key="4">
    <source>
        <dbReference type="ARBA" id="ARBA00022490"/>
    </source>
</evidence>
<organism evidence="7">
    <name type="scientific">Lygus hesperus</name>
    <name type="common">Western plant bug</name>
    <dbReference type="NCBI Taxonomy" id="30085"/>
    <lineage>
        <taxon>Eukaryota</taxon>
        <taxon>Metazoa</taxon>
        <taxon>Ecdysozoa</taxon>
        <taxon>Arthropoda</taxon>
        <taxon>Hexapoda</taxon>
        <taxon>Insecta</taxon>
        <taxon>Pterygota</taxon>
        <taxon>Neoptera</taxon>
        <taxon>Paraneoptera</taxon>
        <taxon>Hemiptera</taxon>
        <taxon>Heteroptera</taxon>
        <taxon>Panheteroptera</taxon>
        <taxon>Cimicomorpha</taxon>
        <taxon>Miridae</taxon>
        <taxon>Mirini</taxon>
        <taxon>Lygus</taxon>
    </lineage>
</organism>
<keyword evidence="5" id="KW-0053">Apoptosis</keyword>
<evidence type="ECO:0000256" key="5">
    <source>
        <dbReference type="ARBA" id="ARBA00022703"/>
    </source>
</evidence>
<sequence>RLQSVDPLRPRRISIPPLRQTGVFFIVGIVKKAGRSSAKMEVLSVPYSLKHPASIFEVRDDMVTGSCESALARRLETELRAAKSAQLSCGEVLLPSDLLQRVAAEVLALAEVEPCGLRGCTLYVEFLPTEFQEARRIATIKWDPNTVSTFELTLTLKQDPRSSASWTNILPQFIKNFTKGGTIMISHSFDITKKKLYRSYLE</sequence>
<dbReference type="GO" id="GO:0032006">
    <property type="term" value="P:regulation of TOR signaling"/>
    <property type="evidence" value="ECO:0007669"/>
    <property type="project" value="UniProtKB-ARBA"/>
</dbReference>
<evidence type="ECO:0000256" key="2">
    <source>
        <dbReference type="ARBA" id="ARBA00010670"/>
    </source>
</evidence>
<evidence type="ECO:0000256" key="6">
    <source>
        <dbReference type="ARBA" id="ARBA00059352"/>
    </source>
</evidence>
<comment type="function">
    <text evidence="6">Inhibits cell growth by regulating the Tor pathway upstream of the Tsc1-Tsc2 complex and downstream of Akt1. Acts as a cell death activator during head development.</text>
</comment>
<dbReference type="GO" id="GO:0006915">
    <property type="term" value="P:apoptotic process"/>
    <property type="evidence" value="ECO:0007669"/>
    <property type="project" value="UniProtKB-KW"/>
</dbReference>